<dbReference type="InParanoid" id="A0A2K1YF18"/>
<keyword evidence="2" id="KW-1015">Disulfide bond</keyword>
<organism evidence="4 5">
    <name type="scientific">Populus trichocarpa</name>
    <name type="common">Western balsam poplar</name>
    <name type="synonym">Populus balsamifera subsp. trichocarpa</name>
    <dbReference type="NCBI Taxonomy" id="3694"/>
    <lineage>
        <taxon>Eukaryota</taxon>
        <taxon>Viridiplantae</taxon>
        <taxon>Streptophyta</taxon>
        <taxon>Embryophyta</taxon>
        <taxon>Tracheophyta</taxon>
        <taxon>Spermatophyta</taxon>
        <taxon>Magnoliopsida</taxon>
        <taxon>eudicotyledons</taxon>
        <taxon>Gunneridae</taxon>
        <taxon>Pentapetalae</taxon>
        <taxon>rosids</taxon>
        <taxon>fabids</taxon>
        <taxon>Malpighiales</taxon>
        <taxon>Salicaceae</taxon>
        <taxon>Saliceae</taxon>
        <taxon>Populus</taxon>
    </lineage>
</organism>
<proteinExistence type="predicted"/>
<evidence type="ECO:0008006" key="6">
    <source>
        <dbReference type="Google" id="ProtNLM"/>
    </source>
</evidence>
<evidence type="ECO:0000313" key="4">
    <source>
        <dbReference type="EMBL" id="PNT11624.1"/>
    </source>
</evidence>
<evidence type="ECO:0000256" key="3">
    <source>
        <dbReference type="SAM" id="SignalP"/>
    </source>
</evidence>
<keyword evidence="1 3" id="KW-0732">Signal</keyword>
<gene>
    <name evidence="4" type="ORF">POPTR_011G034000</name>
</gene>
<dbReference type="EMBL" id="CM009300">
    <property type="protein sequence ID" value="PNT11624.1"/>
    <property type="molecule type" value="Genomic_DNA"/>
</dbReference>
<sequence length="90" mass="10083">MEAEKLFLLFSLLMLHFLSCTSLDSLKTNQTIKEGDVLISKGNNFALGFFSPGSSSNRYLGIRYHKVPEQLWCGLQTGTIQPLVPQDFSL</sequence>
<dbReference type="Gene3D" id="2.90.10.10">
    <property type="entry name" value="Bulb-type lectin domain"/>
    <property type="match status" value="1"/>
</dbReference>
<feature type="signal peptide" evidence="3">
    <location>
        <begin position="1"/>
        <end position="22"/>
    </location>
</feature>
<protein>
    <recommendedName>
        <fullName evidence="6">Bulb-type lectin domain-containing protein</fullName>
    </recommendedName>
</protein>
<dbReference type="STRING" id="3694.A0A2K1YF18"/>
<dbReference type="Proteomes" id="UP000006729">
    <property type="component" value="Chromosome 11"/>
</dbReference>
<evidence type="ECO:0000256" key="2">
    <source>
        <dbReference type="ARBA" id="ARBA00023157"/>
    </source>
</evidence>
<keyword evidence="5" id="KW-1185">Reference proteome</keyword>
<dbReference type="PANTHER" id="PTHR32444:SF130">
    <property type="entry name" value="RECEPTOR-LIKE SERINE_THREONINE-PROTEIN KINASE"/>
    <property type="match status" value="1"/>
</dbReference>
<evidence type="ECO:0000313" key="5">
    <source>
        <dbReference type="Proteomes" id="UP000006729"/>
    </source>
</evidence>
<reference evidence="4 5" key="1">
    <citation type="journal article" date="2006" name="Science">
        <title>The genome of black cottonwood, Populus trichocarpa (Torr. &amp; Gray).</title>
        <authorList>
            <person name="Tuskan G.A."/>
            <person name="Difazio S."/>
            <person name="Jansson S."/>
            <person name="Bohlmann J."/>
            <person name="Grigoriev I."/>
            <person name="Hellsten U."/>
            <person name="Putnam N."/>
            <person name="Ralph S."/>
            <person name="Rombauts S."/>
            <person name="Salamov A."/>
            <person name="Schein J."/>
            <person name="Sterck L."/>
            <person name="Aerts A."/>
            <person name="Bhalerao R.R."/>
            <person name="Bhalerao R.P."/>
            <person name="Blaudez D."/>
            <person name="Boerjan W."/>
            <person name="Brun A."/>
            <person name="Brunner A."/>
            <person name="Busov V."/>
            <person name="Campbell M."/>
            <person name="Carlson J."/>
            <person name="Chalot M."/>
            <person name="Chapman J."/>
            <person name="Chen G.L."/>
            <person name="Cooper D."/>
            <person name="Coutinho P.M."/>
            <person name="Couturier J."/>
            <person name="Covert S."/>
            <person name="Cronk Q."/>
            <person name="Cunningham R."/>
            <person name="Davis J."/>
            <person name="Degroeve S."/>
            <person name="Dejardin A."/>
            <person name="Depamphilis C."/>
            <person name="Detter J."/>
            <person name="Dirks B."/>
            <person name="Dubchak I."/>
            <person name="Duplessis S."/>
            <person name="Ehlting J."/>
            <person name="Ellis B."/>
            <person name="Gendler K."/>
            <person name="Goodstein D."/>
            <person name="Gribskov M."/>
            <person name="Grimwood J."/>
            <person name="Groover A."/>
            <person name="Gunter L."/>
            <person name="Hamberger B."/>
            <person name="Heinze B."/>
            <person name="Helariutta Y."/>
            <person name="Henrissat B."/>
            <person name="Holligan D."/>
            <person name="Holt R."/>
            <person name="Huang W."/>
            <person name="Islam-Faridi N."/>
            <person name="Jones S."/>
            <person name="Jones-Rhoades M."/>
            <person name="Jorgensen R."/>
            <person name="Joshi C."/>
            <person name="Kangasjarvi J."/>
            <person name="Karlsson J."/>
            <person name="Kelleher C."/>
            <person name="Kirkpatrick R."/>
            <person name="Kirst M."/>
            <person name="Kohler A."/>
            <person name="Kalluri U."/>
            <person name="Larimer F."/>
            <person name="Leebens-Mack J."/>
            <person name="Leple J.C."/>
            <person name="Locascio P."/>
            <person name="Lou Y."/>
            <person name="Lucas S."/>
            <person name="Martin F."/>
            <person name="Montanini B."/>
            <person name="Napoli C."/>
            <person name="Nelson D.R."/>
            <person name="Nelson C."/>
            <person name="Nieminen K."/>
            <person name="Nilsson O."/>
            <person name="Pereda V."/>
            <person name="Peter G."/>
            <person name="Philippe R."/>
            <person name="Pilate G."/>
            <person name="Poliakov A."/>
            <person name="Razumovskaya J."/>
            <person name="Richardson P."/>
            <person name="Rinaldi C."/>
            <person name="Ritland K."/>
            <person name="Rouze P."/>
            <person name="Ryaboy D."/>
            <person name="Schmutz J."/>
            <person name="Schrader J."/>
            <person name="Segerman B."/>
            <person name="Shin H."/>
            <person name="Siddiqui A."/>
            <person name="Sterky F."/>
            <person name="Terry A."/>
            <person name="Tsai C.J."/>
            <person name="Uberbacher E."/>
            <person name="Unneberg P."/>
            <person name="Vahala J."/>
            <person name="Wall K."/>
            <person name="Wessler S."/>
            <person name="Yang G."/>
            <person name="Yin T."/>
            <person name="Douglas C."/>
            <person name="Marra M."/>
            <person name="Sandberg G."/>
            <person name="Van de Peer Y."/>
            <person name="Rokhsar D."/>
        </authorList>
    </citation>
    <scope>NUCLEOTIDE SEQUENCE [LARGE SCALE GENOMIC DNA]</scope>
    <source>
        <strain evidence="5">cv. Nisqually</strain>
    </source>
</reference>
<feature type="chain" id="PRO_5014433882" description="Bulb-type lectin domain-containing protein" evidence="3">
    <location>
        <begin position="23"/>
        <end position="90"/>
    </location>
</feature>
<dbReference type="PANTHER" id="PTHR32444">
    <property type="entry name" value="BULB-TYPE LECTIN DOMAIN-CONTAINING PROTEIN"/>
    <property type="match status" value="1"/>
</dbReference>
<dbReference type="AlphaFoldDB" id="A0A2K1YF18"/>
<accession>A0A2K1YF18</accession>
<name>A0A2K1YF18_POPTR</name>
<dbReference type="InterPro" id="IPR036426">
    <property type="entry name" value="Bulb-type_lectin_dom_sf"/>
</dbReference>
<evidence type="ECO:0000256" key="1">
    <source>
        <dbReference type="ARBA" id="ARBA00022729"/>
    </source>
</evidence>